<dbReference type="EMBL" id="LR134162">
    <property type="protein sequence ID" value="VEB05582.1"/>
    <property type="molecule type" value="Genomic_DNA"/>
</dbReference>
<evidence type="ECO:0000256" key="1">
    <source>
        <dbReference type="SAM" id="Phobius"/>
    </source>
</evidence>
<evidence type="ECO:0000313" key="2">
    <source>
        <dbReference type="EMBL" id="VEB05582.1"/>
    </source>
</evidence>
<reference evidence="2 3" key="1">
    <citation type="submission" date="2018-12" db="EMBL/GenBank/DDBJ databases">
        <authorList>
            <consortium name="Pathogen Informatics"/>
        </authorList>
    </citation>
    <scope>NUCLEOTIDE SEQUENCE [LARGE SCALE GENOMIC DNA]</scope>
    <source>
        <strain evidence="2 3">NCTC13635</strain>
    </source>
</reference>
<dbReference type="AlphaFoldDB" id="A0A447S0L0"/>
<evidence type="ECO:0000313" key="3">
    <source>
        <dbReference type="Proteomes" id="UP000282433"/>
    </source>
</evidence>
<proteinExistence type="predicted"/>
<gene>
    <name evidence="2" type="ORF">NCTC13635_05349</name>
</gene>
<dbReference type="Proteomes" id="UP000282433">
    <property type="component" value="Chromosome"/>
</dbReference>
<protein>
    <submittedName>
        <fullName evidence="2">PTS system protein</fullName>
    </submittedName>
</protein>
<keyword evidence="1" id="KW-1133">Transmembrane helix</keyword>
<accession>A0A447S0L0</accession>
<feature type="transmembrane region" description="Helical" evidence="1">
    <location>
        <begin position="15"/>
        <end position="35"/>
    </location>
</feature>
<name>A0A447S0L0_KLEPN</name>
<organism evidence="2 3">
    <name type="scientific">Klebsiella pneumoniae</name>
    <dbReference type="NCBI Taxonomy" id="573"/>
    <lineage>
        <taxon>Bacteria</taxon>
        <taxon>Pseudomonadati</taxon>
        <taxon>Pseudomonadota</taxon>
        <taxon>Gammaproteobacteria</taxon>
        <taxon>Enterobacterales</taxon>
        <taxon>Enterobacteriaceae</taxon>
        <taxon>Klebsiella/Raoultella group</taxon>
        <taxon>Klebsiella</taxon>
        <taxon>Klebsiella pneumoniae complex</taxon>
    </lineage>
</organism>
<keyword evidence="1" id="KW-0812">Transmembrane</keyword>
<sequence>MLLLKLTKTVNIDIFNYWIFLIMGSVVYAGTGNYWAFGRYYIRYFCVDAIGGRFNGAVFTKKL</sequence>
<keyword evidence="1" id="KW-0472">Membrane</keyword>